<proteinExistence type="predicted"/>
<organism evidence="1 2">
    <name type="scientific">Polarella glacialis</name>
    <name type="common">Dinoflagellate</name>
    <dbReference type="NCBI Taxonomy" id="89957"/>
    <lineage>
        <taxon>Eukaryota</taxon>
        <taxon>Sar</taxon>
        <taxon>Alveolata</taxon>
        <taxon>Dinophyceae</taxon>
        <taxon>Suessiales</taxon>
        <taxon>Suessiaceae</taxon>
        <taxon>Polarella</taxon>
    </lineage>
</organism>
<protein>
    <submittedName>
        <fullName evidence="1">Uncharacterized protein</fullName>
    </submittedName>
</protein>
<accession>A0A813F1L7</accession>
<keyword evidence="2" id="KW-1185">Reference proteome</keyword>
<evidence type="ECO:0000313" key="1">
    <source>
        <dbReference type="EMBL" id="CAE8604321.1"/>
    </source>
</evidence>
<name>A0A813F1L7_POLGL</name>
<dbReference type="EMBL" id="CAJNNV010016283">
    <property type="protein sequence ID" value="CAE8604321.1"/>
    <property type="molecule type" value="Genomic_DNA"/>
</dbReference>
<comment type="caution">
    <text evidence="1">The sequence shown here is derived from an EMBL/GenBank/DDBJ whole genome shotgun (WGS) entry which is preliminary data.</text>
</comment>
<dbReference type="Proteomes" id="UP000654075">
    <property type="component" value="Unassembled WGS sequence"/>
</dbReference>
<evidence type="ECO:0000313" key="2">
    <source>
        <dbReference type="Proteomes" id="UP000654075"/>
    </source>
</evidence>
<sequence>MLYYPELFRGAWSDLAASASESVEAADNIRACSSASFPGQSEYLPVLHSRPPGHCGFEKWAEVEALLVAPDLPAAKFPKSGMPGQTRAAPVSPPRRWQTVSAASAELQVPLGVPSWYTESPEEPTQRVLALCSTIGILHGVGAQDRICRAYWRGRSDVVTVLRFQGAASNEMAGRGCRGRDGRHGVAVSGRFHAILSCHCKGPSHLPSKGGTLPGFAGVSRFQPGRQRVDLRGQLSQQKLAVWPRGPGLSVWDWIPRNCSLGGDKARVSLVVITKKYDGQPFSIGQTLAVVTRISCKGCK</sequence>
<reference evidence="1" key="1">
    <citation type="submission" date="2021-02" db="EMBL/GenBank/DDBJ databases">
        <authorList>
            <person name="Dougan E. K."/>
            <person name="Rhodes N."/>
            <person name="Thang M."/>
            <person name="Chan C."/>
        </authorList>
    </citation>
    <scope>NUCLEOTIDE SEQUENCE</scope>
</reference>
<gene>
    <name evidence="1" type="ORF">PGLA1383_LOCUS22487</name>
</gene>
<dbReference type="AlphaFoldDB" id="A0A813F1L7"/>